<reference evidence="1 2" key="1">
    <citation type="submission" date="2024-10" db="EMBL/GenBank/DDBJ databases">
        <title>The Natural Products Discovery Center: Release of the First 8490 Sequenced Strains for Exploring Actinobacteria Biosynthetic Diversity.</title>
        <authorList>
            <person name="Kalkreuter E."/>
            <person name="Kautsar S.A."/>
            <person name="Yang D."/>
            <person name="Bader C.D."/>
            <person name="Teijaro C.N."/>
            <person name="Fluegel L."/>
            <person name="Davis C.M."/>
            <person name="Simpson J.R."/>
            <person name="Lauterbach L."/>
            <person name="Steele A.D."/>
            <person name="Gui C."/>
            <person name="Meng S."/>
            <person name="Li G."/>
            <person name="Viehrig K."/>
            <person name="Ye F."/>
            <person name="Su P."/>
            <person name="Kiefer A.F."/>
            <person name="Nichols A."/>
            <person name="Cepeda A.J."/>
            <person name="Yan W."/>
            <person name="Fan B."/>
            <person name="Jiang Y."/>
            <person name="Adhikari A."/>
            <person name="Zheng C.-J."/>
            <person name="Schuster L."/>
            <person name="Cowan T.M."/>
            <person name="Smanski M.J."/>
            <person name="Chevrette M.G."/>
            <person name="De Carvalho L.P.S."/>
            <person name="Shen B."/>
        </authorList>
    </citation>
    <scope>NUCLEOTIDE SEQUENCE [LARGE SCALE GENOMIC DNA]</scope>
    <source>
        <strain evidence="1 2">NPDC002593</strain>
    </source>
</reference>
<dbReference type="EMBL" id="JBIAQY010000011">
    <property type="protein sequence ID" value="MFF3571972.1"/>
    <property type="molecule type" value="Genomic_DNA"/>
</dbReference>
<proteinExistence type="predicted"/>
<comment type="caution">
    <text evidence="1">The sequence shown here is derived from an EMBL/GenBank/DDBJ whole genome shotgun (WGS) entry which is preliminary data.</text>
</comment>
<gene>
    <name evidence="1" type="ORF">ACFYXQ_29745</name>
</gene>
<organism evidence="1 2">
    <name type="scientific">Nocardia jiangxiensis</name>
    <dbReference type="NCBI Taxonomy" id="282685"/>
    <lineage>
        <taxon>Bacteria</taxon>
        <taxon>Bacillati</taxon>
        <taxon>Actinomycetota</taxon>
        <taxon>Actinomycetes</taxon>
        <taxon>Mycobacteriales</taxon>
        <taxon>Nocardiaceae</taxon>
        <taxon>Nocardia</taxon>
    </lineage>
</organism>
<evidence type="ECO:0000313" key="1">
    <source>
        <dbReference type="EMBL" id="MFF3571972.1"/>
    </source>
</evidence>
<dbReference type="Gene3D" id="1.10.357.10">
    <property type="entry name" value="Tetracycline Repressor, domain 2"/>
    <property type="match status" value="1"/>
</dbReference>
<sequence length="138" mass="14596">MHLLFSYRTQGIGRQYLNIRVIPALCAKAGMPTADVRGNITSHRARSTIAGQLHNAKEPMTLFELQAWLGQLGGATELGVASLTIGAVISAVSLVLEGHQGWREAGSGAAELMLRSLGIALDEARRIAAADLPALPLD</sequence>
<keyword evidence="2" id="KW-1185">Reference proteome</keyword>
<accession>A0ABW6S6U2</accession>
<evidence type="ECO:0000313" key="2">
    <source>
        <dbReference type="Proteomes" id="UP001601992"/>
    </source>
</evidence>
<name>A0ABW6S6U2_9NOCA</name>
<dbReference type="RefSeq" id="WP_387405674.1">
    <property type="nucleotide sequence ID" value="NZ_JBIAQY010000011.1"/>
</dbReference>
<dbReference type="Proteomes" id="UP001601992">
    <property type="component" value="Unassembled WGS sequence"/>
</dbReference>
<protein>
    <submittedName>
        <fullName evidence="1">Uncharacterized protein</fullName>
    </submittedName>
</protein>